<dbReference type="RefSeq" id="WP_021294974.1">
    <property type="nucleotide sequence ID" value="NZ_AURB01000026.1"/>
</dbReference>
<accession>T0C9L5</accession>
<dbReference type="PANTHER" id="PTHR42110">
    <property type="entry name" value="L-ASPARAGINASE, PUTATIVE (AFU_ORTHOLOGUE AFUA_3G11890)-RELATED"/>
    <property type="match status" value="1"/>
</dbReference>
<dbReference type="eggNOG" id="COG4448">
    <property type="taxonomic scope" value="Bacteria"/>
</dbReference>
<dbReference type="Proteomes" id="UP000829401">
    <property type="component" value="Chromosome"/>
</dbReference>
<keyword evidence="2" id="KW-1185">Reference proteome</keyword>
<protein>
    <submittedName>
        <fullName evidence="1">Asparaginase</fullName>
    </submittedName>
</protein>
<reference evidence="2" key="1">
    <citation type="journal article" date="2022" name="G3 (Bethesda)">
        <title>Unveiling the complete genome sequence of Alicyclobacillus acidoterrestris DSM 3922T, a taint-producing strain.</title>
        <authorList>
            <person name="Leonardo I.C."/>
            <person name="Barreto Crespo M.T."/>
            <person name="Gaspar F.B."/>
        </authorList>
    </citation>
    <scope>NUCLEOTIDE SEQUENCE [LARGE SCALE GENOMIC DNA]</scope>
    <source>
        <strain evidence="2">DSM 3922</strain>
    </source>
</reference>
<dbReference type="EMBL" id="CP080467">
    <property type="protein sequence ID" value="UNO48868.1"/>
    <property type="molecule type" value="Genomic_DNA"/>
</dbReference>
<proteinExistence type="predicted"/>
<sequence length="338" mass="37109">MNILVEETRAGVVDNVHLGHIAVVNAAGKVLYHYGDPNYMTYGRSALKPMQAIPIIETGAADHFQFEDADLAIFCASHSGEERHRSRVRAILKQIGKDEHDLECGVMDPISKTSNEELIRSGQKADPVCNCCSGVHAGMLATAVYLGEDTQGYVQKEHPVQRRVAQAVADVVGLPLTEIHTGLDGCDIPTYYLPLKHLAWGFARLAQPKGLQENHQKAITRIVEAMDKRPDMVTEKNIYSAKLIRAFEGRILAKEGAKGVFCLFDRERELGIAVKIADGGAEPIPAVVNEILRQLDIGTDGPLDELTSYDRESIKNTPGHVVGYMEPKFSLIQTSRGD</sequence>
<name>T0C9L5_ALIAG</name>
<evidence type="ECO:0000313" key="1">
    <source>
        <dbReference type="EMBL" id="UNO48868.1"/>
    </source>
</evidence>
<organism evidence="1 2">
    <name type="scientific">Alicyclobacillus acidoterrestris (strain ATCC 49025 / DSM 3922 / CIP 106132 / NCIMB 13137 / GD3B)</name>
    <dbReference type="NCBI Taxonomy" id="1356854"/>
    <lineage>
        <taxon>Bacteria</taxon>
        <taxon>Bacillati</taxon>
        <taxon>Bacillota</taxon>
        <taxon>Bacilli</taxon>
        <taxon>Bacillales</taxon>
        <taxon>Alicyclobacillaceae</taxon>
        <taxon>Alicyclobacillus</taxon>
    </lineage>
</organism>
<dbReference type="KEGG" id="aaco:K1I37_19975"/>
<dbReference type="Pfam" id="PF06089">
    <property type="entry name" value="Asparaginase_II"/>
    <property type="match status" value="1"/>
</dbReference>
<dbReference type="AlphaFoldDB" id="T0C9L5"/>
<dbReference type="PANTHER" id="PTHR42110:SF1">
    <property type="entry name" value="L-ASPARAGINASE, PUTATIVE (AFU_ORTHOLOGUE AFUA_3G11890)-RELATED"/>
    <property type="match status" value="1"/>
</dbReference>
<dbReference type="InterPro" id="IPR010349">
    <property type="entry name" value="Asparaginase_II"/>
</dbReference>
<evidence type="ECO:0000313" key="2">
    <source>
        <dbReference type="Proteomes" id="UP000829401"/>
    </source>
</evidence>
<gene>
    <name evidence="1" type="ORF">K1I37_19975</name>
</gene>
<accession>A0A9E6ZHC5</accession>
<dbReference type="OrthoDB" id="9770793at2"/>